<dbReference type="EMBL" id="MU006339">
    <property type="protein sequence ID" value="KAF2846068.1"/>
    <property type="molecule type" value="Genomic_DNA"/>
</dbReference>
<dbReference type="PANTHER" id="PTHR47660:SF3">
    <property type="entry name" value="FINGER DOMAIN PROTEIN, PUTATIVE (AFU_ORTHOLOGUE AFUA_4G03310)-RELATED"/>
    <property type="match status" value="1"/>
</dbReference>
<dbReference type="OrthoDB" id="5423818at2759"/>
<organism evidence="7 8">
    <name type="scientific">Plenodomus tracheiphilus IPT5</name>
    <dbReference type="NCBI Taxonomy" id="1408161"/>
    <lineage>
        <taxon>Eukaryota</taxon>
        <taxon>Fungi</taxon>
        <taxon>Dikarya</taxon>
        <taxon>Ascomycota</taxon>
        <taxon>Pezizomycotina</taxon>
        <taxon>Dothideomycetes</taxon>
        <taxon>Pleosporomycetidae</taxon>
        <taxon>Pleosporales</taxon>
        <taxon>Pleosporineae</taxon>
        <taxon>Leptosphaeriaceae</taxon>
        <taxon>Plenodomus</taxon>
    </lineage>
</organism>
<evidence type="ECO:0000256" key="3">
    <source>
        <dbReference type="ARBA" id="ARBA00023015"/>
    </source>
</evidence>
<proteinExistence type="predicted"/>
<reference evidence="7" key="1">
    <citation type="submission" date="2020-01" db="EMBL/GenBank/DDBJ databases">
        <authorList>
            <consortium name="DOE Joint Genome Institute"/>
            <person name="Haridas S."/>
            <person name="Albert R."/>
            <person name="Binder M."/>
            <person name="Bloem J."/>
            <person name="Labutti K."/>
            <person name="Salamov A."/>
            <person name="Andreopoulos B."/>
            <person name="Baker S.E."/>
            <person name="Barry K."/>
            <person name="Bills G."/>
            <person name="Bluhm B.H."/>
            <person name="Cannon C."/>
            <person name="Castanera R."/>
            <person name="Culley D.E."/>
            <person name="Daum C."/>
            <person name="Ezra D."/>
            <person name="Gonzalez J.B."/>
            <person name="Henrissat B."/>
            <person name="Kuo A."/>
            <person name="Liang C."/>
            <person name="Lipzen A."/>
            <person name="Lutzoni F."/>
            <person name="Magnuson J."/>
            <person name="Mondo S."/>
            <person name="Nolan M."/>
            <person name="Ohm R."/>
            <person name="Pangilinan J."/>
            <person name="Park H.-J."/>
            <person name="Ramirez L."/>
            <person name="Alfaro M."/>
            <person name="Sun H."/>
            <person name="Tritt A."/>
            <person name="Yoshinaga Y."/>
            <person name="Zwiers L.-H."/>
            <person name="Turgeon B.G."/>
            <person name="Goodwin S.B."/>
            <person name="Spatafora J.W."/>
            <person name="Crous P.W."/>
            <person name="Grigoriev I.V."/>
        </authorList>
    </citation>
    <scope>NUCLEOTIDE SEQUENCE</scope>
    <source>
        <strain evidence="7">IPT5</strain>
    </source>
</reference>
<dbReference type="PANTHER" id="PTHR47660">
    <property type="entry name" value="TRANSCRIPTION FACTOR WITH C2H2 AND ZN(2)-CYS(6) DNA BINDING DOMAIN (EUROFUNG)-RELATED-RELATED"/>
    <property type="match status" value="1"/>
</dbReference>
<dbReference type="GO" id="GO:0006351">
    <property type="term" value="P:DNA-templated transcription"/>
    <property type="evidence" value="ECO:0007669"/>
    <property type="project" value="InterPro"/>
</dbReference>
<keyword evidence="8" id="KW-1185">Reference proteome</keyword>
<accession>A0A6A7AVB6</accession>
<evidence type="ECO:0000256" key="2">
    <source>
        <dbReference type="ARBA" id="ARBA00022833"/>
    </source>
</evidence>
<evidence type="ECO:0000256" key="4">
    <source>
        <dbReference type="ARBA" id="ARBA00023163"/>
    </source>
</evidence>
<keyword evidence="1" id="KW-0479">Metal-binding</keyword>
<protein>
    <recommendedName>
        <fullName evidence="6">Xylanolytic transcriptional activator regulatory domain-containing protein</fullName>
    </recommendedName>
</protein>
<sequence length="472" mass="53161">MLIRLTSRNTTILYIRAQTYALPPFLTPDSPAFCIFTMDNNQLPTSLRFCSLCDKPFTGESSYNRHVSYCRRSQARPRHRQKSCRPCSLARTKCSFHSRCTRCVAKELDCVYDRPPVAHKTNSPTLDVAPPFPTWPLSPTSDGFAPPDTFGFENDASIADLTDLLTIPGHPRTTPDFFPAPGNIISAGNTLPAPTDTGFLTRLPMSNPVAQHSATLVMQALRAFPQMMLRKLTFPPFIHSYCHWHPLPEPLAHCMSIAHIFVSPSIETRSFLWQSIKREQQRFLDEMTKMSKEDVLAAVQAQLIYIIMRVVVDDAQKSAECNMQMLVAFQILSERFMKLCEEPFCLPETWAPGSTWHDWVFAESRRRTACVWFLISRIVCVKTGIPCDATESFRTLPLACPKTLWEASTIEIWASEYDVYGATTPGAGLDSFGSLIESNKRCKEPAHARRLDVWIAQVDKLGSLLNAAVSMV</sequence>
<dbReference type="SUPFAM" id="SSF57701">
    <property type="entry name" value="Zn2/Cys6 DNA-binding domain"/>
    <property type="match status" value="1"/>
</dbReference>
<dbReference type="AlphaFoldDB" id="A0A6A7AVB6"/>
<keyword evidence="5" id="KW-0539">Nucleus</keyword>
<dbReference type="InterPro" id="IPR007219">
    <property type="entry name" value="XnlR_reg_dom"/>
</dbReference>
<dbReference type="GO" id="GO:0000981">
    <property type="term" value="F:DNA-binding transcription factor activity, RNA polymerase II-specific"/>
    <property type="evidence" value="ECO:0007669"/>
    <property type="project" value="InterPro"/>
</dbReference>
<evidence type="ECO:0000313" key="7">
    <source>
        <dbReference type="EMBL" id="KAF2846068.1"/>
    </source>
</evidence>
<evidence type="ECO:0000259" key="6">
    <source>
        <dbReference type="Pfam" id="PF04082"/>
    </source>
</evidence>
<dbReference type="GO" id="GO:0003677">
    <property type="term" value="F:DNA binding"/>
    <property type="evidence" value="ECO:0007669"/>
    <property type="project" value="InterPro"/>
</dbReference>
<dbReference type="CDD" id="cd00067">
    <property type="entry name" value="GAL4"/>
    <property type="match status" value="1"/>
</dbReference>
<keyword evidence="3" id="KW-0805">Transcription regulation</keyword>
<dbReference type="InterPro" id="IPR036864">
    <property type="entry name" value="Zn2-C6_fun-type_DNA-bd_sf"/>
</dbReference>
<dbReference type="Pfam" id="PF04082">
    <property type="entry name" value="Fungal_trans"/>
    <property type="match status" value="1"/>
</dbReference>
<feature type="domain" description="Xylanolytic transcriptional activator regulatory" evidence="6">
    <location>
        <begin position="349"/>
        <end position="418"/>
    </location>
</feature>
<evidence type="ECO:0000313" key="8">
    <source>
        <dbReference type="Proteomes" id="UP000799423"/>
    </source>
</evidence>
<keyword evidence="2" id="KW-0862">Zinc</keyword>
<dbReference type="GO" id="GO:0008270">
    <property type="term" value="F:zinc ion binding"/>
    <property type="evidence" value="ECO:0007669"/>
    <property type="project" value="InterPro"/>
</dbReference>
<gene>
    <name evidence="7" type="ORF">T440DRAFT_459260</name>
</gene>
<keyword evidence="4" id="KW-0804">Transcription</keyword>
<evidence type="ECO:0000256" key="5">
    <source>
        <dbReference type="ARBA" id="ARBA00023242"/>
    </source>
</evidence>
<dbReference type="InterPro" id="IPR001138">
    <property type="entry name" value="Zn2Cys6_DnaBD"/>
</dbReference>
<name>A0A6A7AVB6_9PLEO</name>
<dbReference type="Proteomes" id="UP000799423">
    <property type="component" value="Unassembled WGS sequence"/>
</dbReference>
<evidence type="ECO:0000256" key="1">
    <source>
        <dbReference type="ARBA" id="ARBA00022723"/>
    </source>
</evidence>